<keyword evidence="2" id="KW-1185">Reference proteome</keyword>
<evidence type="ECO:0000313" key="2">
    <source>
        <dbReference type="Proteomes" id="UP001500975"/>
    </source>
</evidence>
<reference evidence="2" key="1">
    <citation type="journal article" date="2019" name="Int. J. Syst. Evol. Microbiol.">
        <title>The Global Catalogue of Microorganisms (GCM) 10K type strain sequencing project: providing services to taxonomists for standard genome sequencing and annotation.</title>
        <authorList>
            <consortium name="The Broad Institute Genomics Platform"/>
            <consortium name="The Broad Institute Genome Sequencing Center for Infectious Disease"/>
            <person name="Wu L."/>
            <person name="Ma J."/>
        </authorList>
    </citation>
    <scope>NUCLEOTIDE SEQUENCE [LARGE SCALE GENOMIC DNA]</scope>
    <source>
        <strain evidence="2">JCM 17804</strain>
    </source>
</reference>
<comment type="caution">
    <text evidence="1">The sequence shown here is derived from an EMBL/GenBank/DDBJ whole genome shotgun (WGS) entry which is preliminary data.</text>
</comment>
<dbReference type="EMBL" id="BAABGJ010000076">
    <property type="protein sequence ID" value="GAA4351776.1"/>
    <property type="molecule type" value="Genomic_DNA"/>
</dbReference>
<proteinExistence type="predicted"/>
<gene>
    <name evidence="1" type="ORF">GCM10023165_40270</name>
</gene>
<accession>A0ABP8I5X6</accession>
<protein>
    <submittedName>
        <fullName evidence="1">Uncharacterized protein</fullName>
    </submittedName>
</protein>
<evidence type="ECO:0000313" key="1">
    <source>
        <dbReference type="EMBL" id="GAA4351776.1"/>
    </source>
</evidence>
<organism evidence="1 2">
    <name type="scientific">Variovorax defluvii</name>
    <dbReference type="NCBI Taxonomy" id="913761"/>
    <lineage>
        <taxon>Bacteria</taxon>
        <taxon>Pseudomonadati</taxon>
        <taxon>Pseudomonadota</taxon>
        <taxon>Betaproteobacteria</taxon>
        <taxon>Burkholderiales</taxon>
        <taxon>Comamonadaceae</taxon>
        <taxon>Variovorax</taxon>
    </lineage>
</organism>
<sequence length="1054" mass="116582">MHLTGRVNDKGQFELEHPKEGIDPALWSAVGICLEKVSKGDTGAAKQYLKAVNGSINLLMQLGLNPQKVARVLTESPDIVSVVRLNGPKRFTLTGLPGGKPQIASITTTVIVYLATTLAQADEPAACCKLLAACGTNEKHLKGLVLSGYAAALEYWPDSKKDSLSKKLAQVGQDLQRTPPAAWGQLVSSPALTPPIRALLWPQMPDDVHAKGAREAALKLLTTWVSALDTTEDAAKILYVHLKEDVHAMSRLLDMARLLADESLVLADEHLNEAFSASRERLAAALPQVAHATLWREWSNDPPREDLPGWWTEIPKTGEKALRPLAQCMRIGIVLGKTEWLAMWIPMLDDIEMHMWSEPIAELAALCNDIQAGLWQVGAHFPDLEVAAIQVTLHRFSTTLRDGLDVSRPPEAILPPRSLGVLDRRCRSAEATKKLDELYEELQTLSVGTHSELEARIRIRLPGLGSLLGDVEEIDQARPVEEMDRARQRQILNSLLRSVACRDFLRWMANEAGYDVVTDMMVSLLGPNLLLAPAELHTMLMAQPDDLRFALCVALCPLVPTLVSDNSAPALAELLLRQWSYRADAPTLLFEACTASTMYTLLMAASAREHVLDGSPHHLERCIDQFLDAHKDGPKSNRRYPLVVLADCALRCRALNASVFEHAIDELSKKEDIPFRDGIENGNAVLVFETLHGRKTDPWLRVKFSILTNSFKADQAVEAAAYLLRTFQEEDHNDRLRAVIFQSKLNPLPRTSLEYMSKDDRGQWETAFASWCTLLRFVLNDETHFLKACRLMLSELINAQASASTVCQVLTLLEKQIVVGGLTGWAAATEDTRAKFNVAVKDARTREIKGKKKAELLPELAHAPLRSNVKSLTEVGNDEDELVSAISDLVDHGLLASDLQLVLLRGARHGLPAGIAQPNLLRALMLKKDPGGAHQRPLPELLTWLGLQCCAWPGAGTFVRFLSTTFSSWTQEDQWSNVDVEQVAAFMSGVLQSTLAYLDEKQKNILKIDVPVATLLRLSKELVFERFGENLSSPHVEHCMALLELLSQRARGQA</sequence>
<name>A0ABP8I5X6_9BURK</name>
<dbReference type="Proteomes" id="UP001500975">
    <property type="component" value="Unassembled WGS sequence"/>
</dbReference>